<evidence type="ECO:0000313" key="3">
    <source>
        <dbReference type="Proteomes" id="UP000765802"/>
    </source>
</evidence>
<reference evidence="2 3" key="1">
    <citation type="submission" date="2016-07" db="EMBL/GenBank/DDBJ databases">
        <title>Genome analysis of Flavihumibacter stibioxidans YS-17.</title>
        <authorList>
            <person name="Shi K."/>
            <person name="Han Y."/>
            <person name="Wang G."/>
        </authorList>
    </citation>
    <scope>NUCLEOTIDE SEQUENCE [LARGE SCALE GENOMIC DNA]</scope>
    <source>
        <strain evidence="2 3">YS-17</strain>
    </source>
</reference>
<evidence type="ECO:0000256" key="1">
    <source>
        <dbReference type="SAM" id="MobiDB-lite"/>
    </source>
</evidence>
<keyword evidence="3" id="KW-1185">Reference proteome</keyword>
<dbReference type="InterPro" id="IPR006530">
    <property type="entry name" value="YD"/>
</dbReference>
<dbReference type="NCBIfam" id="TIGR01643">
    <property type="entry name" value="YD_repeat_2x"/>
    <property type="match status" value="1"/>
</dbReference>
<evidence type="ECO:0000313" key="2">
    <source>
        <dbReference type="EMBL" id="MBC6490717.1"/>
    </source>
</evidence>
<sequence>MMTWVFAMCYSTRWGRIGKCYEYTGTEFTNMLRTVTDNFSSTDQGKFADFKDGNNGTSDDYTYDNNGNMISDLNKQISTITYNQFNLPTLITLTGKGTIAYEYDGNGNKISKTVTDNTVSPAKVTTTLYSSGFVYENNILQFIAHEEGRIRYTPTEGSVAAKFDYDYFIKDHLGNVRMVLTDESSIKYYPASTLEGTYTAPGVTPVANSMINQELKFYNIDYSKVVSESSIPSWGTESTANTKLYYNNNGNPPQNTSYPTGTAPTQTDGSNKLYKLNANSNKTGLQFMIKVMAGDKVDIFGKSYYLNTTEVNNSNSTALDITTLLAGLLAAPGSVAGGKGITSTQLNTLNTGLIPQSFIRGANNESGASVPKAYINYIFFDDQFKFVSGNFSRVGSSGQVKRHWDTDGQLQMEIPRKLTSLFRV</sequence>
<name>A0ABR7M6V5_9BACT</name>
<evidence type="ECO:0008006" key="4">
    <source>
        <dbReference type="Google" id="ProtNLM"/>
    </source>
</evidence>
<dbReference type="EMBL" id="MBUA01000012">
    <property type="protein sequence ID" value="MBC6490717.1"/>
    <property type="molecule type" value="Genomic_DNA"/>
</dbReference>
<organism evidence="2 3">
    <name type="scientific">Flavihumibacter stibioxidans</name>
    <dbReference type="NCBI Taxonomy" id="1834163"/>
    <lineage>
        <taxon>Bacteria</taxon>
        <taxon>Pseudomonadati</taxon>
        <taxon>Bacteroidota</taxon>
        <taxon>Chitinophagia</taxon>
        <taxon>Chitinophagales</taxon>
        <taxon>Chitinophagaceae</taxon>
        <taxon>Flavihumibacter</taxon>
    </lineage>
</organism>
<dbReference type="RefSeq" id="WP_187256073.1">
    <property type="nucleotide sequence ID" value="NZ_JBHULF010000014.1"/>
</dbReference>
<accession>A0ABR7M6V5</accession>
<proteinExistence type="predicted"/>
<gene>
    <name evidence="2" type="ORF">BC349_06715</name>
</gene>
<dbReference type="Proteomes" id="UP000765802">
    <property type="component" value="Unassembled WGS sequence"/>
</dbReference>
<comment type="caution">
    <text evidence="2">The sequence shown here is derived from an EMBL/GenBank/DDBJ whole genome shotgun (WGS) entry which is preliminary data.</text>
</comment>
<feature type="region of interest" description="Disordered" evidence="1">
    <location>
        <begin position="247"/>
        <end position="268"/>
    </location>
</feature>
<protein>
    <recommendedName>
        <fullName evidence="4">YD repeat-containing protein</fullName>
    </recommendedName>
</protein>
<dbReference type="Gene3D" id="2.180.10.10">
    <property type="entry name" value="RHS repeat-associated core"/>
    <property type="match status" value="1"/>
</dbReference>